<dbReference type="EMBL" id="CAJVCH010007424">
    <property type="protein sequence ID" value="CAG7660640.1"/>
    <property type="molecule type" value="Genomic_DNA"/>
</dbReference>
<accession>A0A8J2JN19</accession>
<comment type="caution">
    <text evidence="1">The sequence shown here is derived from an EMBL/GenBank/DDBJ whole genome shotgun (WGS) entry which is preliminary data.</text>
</comment>
<organism evidence="1 2">
    <name type="scientific">Allacma fusca</name>
    <dbReference type="NCBI Taxonomy" id="39272"/>
    <lineage>
        <taxon>Eukaryota</taxon>
        <taxon>Metazoa</taxon>
        <taxon>Ecdysozoa</taxon>
        <taxon>Arthropoda</taxon>
        <taxon>Hexapoda</taxon>
        <taxon>Collembola</taxon>
        <taxon>Symphypleona</taxon>
        <taxon>Sminthuridae</taxon>
        <taxon>Allacma</taxon>
    </lineage>
</organism>
<dbReference type="Proteomes" id="UP000708208">
    <property type="component" value="Unassembled WGS sequence"/>
</dbReference>
<protein>
    <submittedName>
        <fullName evidence="1">Uncharacterized protein</fullName>
    </submittedName>
</protein>
<sequence length="189" mass="21266">MCPKSIGVKKTLIQEKHTLSAGHWRNTYPGFSLISFVSLGSFSFPSLRHLERVWRGLSRLYCGSLALTEDPKFLVVAGFWHLAVTVTVELKHFLGFLGYLVEIRGFDGLVGCFSKVLLSETKIGIRAERDFQGYRRLIGIGEFGFGTEIFRLLLPGWGLTLRLETPSGFGSQQRTRKVLKKEVSVKLNV</sequence>
<evidence type="ECO:0000313" key="1">
    <source>
        <dbReference type="EMBL" id="CAG7660640.1"/>
    </source>
</evidence>
<evidence type="ECO:0000313" key="2">
    <source>
        <dbReference type="Proteomes" id="UP000708208"/>
    </source>
</evidence>
<gene>
    <name evidence="1" type="ORF">AFUS01_LOCUS1343</name>
</gene>
<keyword evidence="2" id="KW-1185">Reference proteome</keyword>
<proteinExistence type="predicted"/>
<name>A0A8J2JN19_9HEXA</name>
<dbReference type="AlphaFoldDB" id="A0A8J2JN19"/>
<reference evidence="1" key="1">
    <citation type="submission" date="2021-06" db="EMBL/GenBank/DDBJ databases">
        <authorList>
            <person name="Hodson N. C."/>
            <person name="Mongue J. A."/>
            <person name="Jaron S. K."/>
        </authorList>
    </citation>
    <scope>NUCLEOTIDE SEQUENCE</scope>
</reference>